<evidence type="ECO:0000313" key="2">
    <source>
        <dbReference type="Proteomes" id="UP000623467"/>
    </source>
</evidence>
<protein>
    <submittedName>
        <fullName evidence="1">Uncharacterized protein</fullName>
    </submittedName>
</protein>
<reference evidence="1" key="1">
    <citation type="submission" date="2020-05" db="EMBL/GenBank/DDBJ databases">
        <title>Mycena genomes resolve the evolution of fungal bioluminescence.</title>
        <authorList>
            <person name="Tsai I.J."/>
        </authorList>
    </citation>
    <scope>NUCLEOTIDE SEQUENCE</scope>
    <source>
        <strain evidence="1">160909Yilan</strain>
    </source>
</reference>
<proteinExistence type="predicted"/>
<dbReference type="Gene3D" id="3.60.130.30">
    <property type="match status" value="1"/>
</dbReference>
<dbReference type="AlphaFoldDB" id="A0A8H7CQB1"/>
<dbReference type="Proteomes" id="UP000623467">
    <property type="component" value="Unassembled WGS sequence"/>
</dbReference>
<dbReference type="OrthoDB" id="3202607at2759"/>
<organism evidence="1 2">
    <name type="scientific">Mycena sanguinolenta</name>
    <dbReference type="NCBI Taxonomy" id="230812"/>
    <lineage>
        <taxon>Eukaryota</taxon>
        <taxon>Fungi</taxon>
        <taxon>Dikarya</taxon>
        <taxon>Basidiomycota</taxon>
        <taxon>Agaricomycotina</taxon>
        <taxon>Agaricomycetes</taxon>
        <taxon>Agaricomycetidae</taxon>
        <taxon>Agaricales</taxon>
        <taxon>Marasmiineae</taxon>
        <taxon>Mycenaceae</taxon>
        <taxon>Mycena</taxon>
    </lineage>
</organism>
<sequence>MIHACTAAISAPRPSQLGPSSYFGKLRIASTGFVGIRDDGGGLSPLKDFLAGGKHDDFCLVKSSGIPDLLLMPRAESVLSMKVSLRRTNLWNQPVMPQPRTFEEALTQASFTNDDLDHCRGTHYQLLGGDSFGGGQRKPGAMVNNTINTTIFLSLISHPAFQLFAGFATGVFATWAPKTFEFYLNYMAVFYNTYTYLSHPFLNGIWSSCTFNLGPCTATRPHRDHNNLAFGWCAIMVLGNFDHTRGGHLVLWDCKLIIEFPLGSTILIPSAAILHLNIPIHRNEHRYSFMQYTAGGLFRWVEQDFKSEEEYLAGLSVKEQKEEKDLGLKRAKVGAAYFSTLDKLKEILFNVLY</sequence>
<comment type="caution">
    <text evidence="1">The sequence shown here is derived from an EMBL/GenBank/DDBJ whole genome shotgun (WGS) entry which is preliminary data.</text>
</comment>
<dbReference type="EMBL" id="JACAZH010000019">
    <property type="protein sequence ID" value="KAF7346240.1"/>
    <property type="molecule type" value="Genomic_DNA"/>
</dbReference>
<accession>A0A8H7CQB1</accession>
<gene>
    <name evidence="1" type="ORF">MSAN_01851000</name>
</gene>
<keyword evidence="2" id="KW-1185">Reference proteome</keyword>
<evidence type="ECO:0000313" key="1">
    <source>
        <dbReference type="EMBL" id="KAF7346240.1"/>
    </source>
</evidence>
<name>A0A8H7CQB1_9AGAR</name>